<keyword evidence="3" id="KW-1185">Reference proteome</keyword>
<feature type="signal peptide" evidence="1">
    <location>
        <begin position="1"/>
        <end position="28"/>
    </location>
</feature>
<keyword evidence="1" id="KW-0732">Signal</keyword>
<evidence type="ECO:0000313" key="2">
    <source>
        <dbReference type="EMBL" id="CAJ1058632.1"/>
    </source>
</evidence>
<evidence type="ECO:0000313" key="3">
    <source>
        <dbReference type="Proteomes" id="UP001178508"/>
    </source>
</evidence>
<dbReference type="AlphaFoldDB" id="A0AAV1FBT4"/>
<proteinExistence type="predicted"/>
<reference evidence="2" key="1">
    <citation type="submission" date="2023-08" db="EMBL/GenBank/DDBJ databases">
        <authorList>
            <person name="Alioto T."/>
            <person name="Alioto T."/>
            <person name="Gomez Garrido J."/>
        </authorList>
    </citation>
    <scope>NUCLEOTIDE SEQUENCE</scope>
</reference>
<gene>
    <name evidence="2" type="ORF">XNOV1_A025659</name>
</gene>
<keyword evidence="2" id="KW-0804">Transcription</keyword>
<dbReference type="Proteomes" id="UP001178508">
    <property type="component" value="Chromosome 6"/>
</dbReference>
<feature type="chain" id="PRO_5043931396" evidence="1">
    <location>
        <begin position="29"/>
        <end position="274"/>
    </location>
</feature>
<name>A0AAV1FBT4_XYRNO</name>
<organism evidence="2 3">
    <name type="scientific">Xyrichtys novacula</name>
    <name type="common">Pearly razorfish</name>
    <name type="synonym">Hemipteronotus novacula</name>
    <dbReference type="NCBI Taxonomy" id="13765"/>
    <lineage>
        <taxon>Eukaryota</taxon>
        <taxon>Metazoa</taxon>
        <taxon>Chordata</taxon>
        <taxon>Craniata</taxon>
        <taxon>Vertebrata</taxon>
        <taxon>Euteleostomi</taxon>
        <taxon>Actinopterygii</taxon>
        <taxon>Neopterygii</taxon>
        <taxon>Teleostei</taxon>
        <taxon>Neoteleostei</taxon>
        <taxon>Acanthomorphata</taxon>
        <taxon>Eupercaria</taxon>
        <taxon>Labriformes</taxon>
        <taxon>Labridae</taxon>
        <taxon>Xyrichtys</taxon>
    </lineage>
</organism>
<keyword evidence="2" id="KW-0240">DNA-directed RNA polymerase</keyword>
<sequence length="274" mass="28680">MMTSQFVAGASLFALLIVDICCLPVKSGFDPSASYGGGGHVSAAPSYGSDYGALSFAPTEGSSSHEVAEEAGFAQPAIQGQAVAIVGQSGAGQQVATPNPAYFAMTGPGLQQGPEDVNWAVQPLSFLSGSDGGYISAEEAPAYGPVYQGGDLSGYEGSYELGDSARETQGLGYKTAAAAAPKTQQSPVVTYTSVPSSDMVATWGVHPYYDYMFMTGQYPPGTITHSASSYEQGRDHFQDVHYQRYYIPQYTLQEINVQVPQTPKGAPVKGKGGY</sequence>
<protein>
    <submittedName>
        <fullName evidence="2">DNA-directed RNA polymerase II subunit RPB1-like isoform X2</fullName>
    </submittedName>
</protein>
<accession>A0AAV1FBT4</accession>
<dbReference type="EMBL" id="OY660869">
    <property type="protein sequence ID" value="CAJ1058632.1"/>
    <property type="molecule type" value="Genomic_DNA"/>
</dbReference>
<evidence type="ECO:0000256" key="1">
    <source>
        <dbReference type="SAM" id="SignalP"/>
    </source>
</evidence>
<dbReference type="GO" id="GO:0000428">
    <property type="term" value="C:DNA-directed RNA polymerase complex"/>
    <property type="evidence" value="ECO:0007669"/>
    <property type="project" value="UniProtKB-KW"/>
</dbReference>